<feature type="region of interest" description="Disordered" evidence="1">
    <location>
        <begin position="30"/>
        <end position="85"/>
    </location>
</feature>
<dbReference type="Pfam" id="PF06841">
    <property type="entry name" value="Phage_T4_gp19"/>
    <property type="match status" value="1"/>
</dbReference>
<sequence length="209" mass="21516">MTRSPISARRRMAGVATAALLSLGLLTACGSGSSDTDASSSNAGASSAGPSQKAESRPDSSDGGAKGHTKPSPGAKGGAEGGEVKLLTGDTLTPRTFQWNVDGGTEALSEVSDLTMDQPTQQVPSNTLIPGRQQSGTMTVTRGSERSQQFTNLIDGATQPQTASLDVLDHTGNATRRYTLQEPRVIKVENPPTGDAQSVTIKFTSLTIG</sequence>
<dbReference type="OrthoDB" id="4251189at2"/>
<dbReference type="EMBL" id="LOCL01000026">
    <property type="protein sequence ID" value="KUF19821.1"/>
    <property type="molecule type" value="Genomic_DNA"/>
</dbReference>
<feature type="chain" id="PRO_5039485437" description="Lipoprotein" evidence="2">
    <location>
        <begin position="28"/>
        <end position="209"/>
    </location>
</feature>
<dbReference type="RefSeq" id="WP_058846317.1">
    <property type="nucleotide sequence ID" value="NZ_LOCL01000026.1"/>
</dbReference>
<dbReference type="Proteomes" id="UP000054804">
    <property type="component" value="Unassembled WGS sequence"/>
</dbReference>
<feature type="compositionally biased region" description="Low complexity" evidence="1">
    <location>
        <begin position="30"/>
        <end position="51"/>
    </location>
</feature>
<evidence type="ECO:0000256" key="1">
    <source>
        <dbReference type="SAM" id="MobiDB-lite"/>
    </source>
</evidence>
<evidence type="ECO:0000256" key="2">
    <source>
        <dbReference type="SAM" id="SignalP"/>
    </source>
</evidence>
<dbReference type="AlphaFoldDB" id="A0A0W7XAE2"/>
<accession>A0A0W7XAE2</accession>
<feature type="signal peptide" evidence="2">
    <location>
        <begin position="1"/>
        <end position="27"/>
    </location>
</feature>
<feature type="region of interest" description="Disordered" evidence="1">
    <location>
        <begin position="118"/>
        <end position="144"/>
    </location>
</feature>
<protein>
    <recommendedName>
        <fullName evidence="5">Lipoprotein</fullName>
    </recommendedName>
</protein>
<keyword evidence="4" id="KW-1185">Reference proteome</keyword>
<keyword evidence="2" id="KW-0732">Signal</keyword>
<dbReference type="PROSITE" id="PS51257">
    <property type="entry name" value="PROKAR_LIPOPROTEIN"/>
    <property type="match status" value="1"/>
</dbReference>
<gene>
    <name evidence="3" type="ORF">AT728_05660</name>
</gene>
<organism evidence="3 4">
    <name type="scientific">Streptomyces silvensis</name>
    <dbReference type="NCBI Taxonomy" id="1765722"/>
    <lineage>
        <taxon>Bacteria</taxon>
        <taxon>Bacillati</taxon>
        <taxon>Actinomycetota</taxon>
        <taxon>Actinomycetes</taxon>
        <taxon>Kitasatosporales</taxon>
        <taxon>Streptomycetaceae</taxon>
        <taxon>Streptomyces</taxon>
    </lineage>
</organism>
<dbReference type="GO" id="GO:0005198">
    <property type="term" value="F:structural molecule activity"/>
    <property type="evidence" value="ECO:0007669"/>
    <property type="project" value="InterPro"/>
</dbReference>
<proteinExistence type="predicted"/>
<evidence type="ECO:0008006" key="5">
    <source>
        <dbReference type="Google" id="ProtNLM"/>
    </source>
</evidence>
<evidence type="ECO:0000313" key="4">
    <source>
        <dbReference type="Proteomes" id="UP000054804"/>
    </source>
</evidence>
<dbReference type="InterPro" id="IPR010667">
    <property type="entry name" value="Phage_T4_Gp19"/>
</dbReference>
<reference evidence="3 4" key="1">
    <citation type="submission" date="2015-12" db="EMBL/GenBank/DDBJ databases">
        <title>Draft genome sequence of Streptomyces silvensis ATCC 53525, a producer of novel hormone antagonists.</title>
        <authorList>
            <person name="Johnston C.W."/>
            <person name="Li Y."/>
            <person name="Magarvey N.A."/>
        </authorList>
    </citation>
    <scope>NUCLEOTIDE SEQUENCE [LARGE SCALE GENOMIC DNA]</scope>
    <source>
        <strain evidence="3 4">ATCC 53525</strain>
    </source>
</reference>
<comment type="caution">
    <text evidence="3">The sequence shown here is derived from an EMBL/GenBank/DDBJ whole genome shotgun (WGS) entry which is preliminary data.</text>
</comment>
<name>A0A0W7XAE2_9ACTN</name>
<evidence type="ECO:0000313" key="3">
    <source>
        <dbReference type="EMBL" id="KUF19821.1"/>
    </source>
</evidence>